<dbReference type="PANTHER" id="PTHR43665">
    <property type="entry name" value="ISOPENTENYL-DIPHOSPHATE DELTA-ISOMERASE"/>
    <property type="match status" value="1"/>
</dbReference>
<dbReference type="Proteomes" id="UP000070452">
    <property type="component" value="Unassembled WGS sequence"/>
</dbReference>
<dbReference type="GO" id="GO:0008299">
    <property type="term" value="P:isoprenoid biosynthetic process"/>
    <property type="evidence" value="ECO:0007669"/>
    <property type="project" value="UniProtKB-UniRule"/>
</dbReference>
<comment type="subcellular location">
    <subcellularLocation>
        <location evidence="11">Cytoplasm</location>
    </subcellularLocation>
</comment>
<feature type="binding site" evidence="11">
    <location>
        <position position="205"/>
    </location>
    <ligand>
        <name>FMN</name>
        <dbReference type="ChEBI" id="CHEBI:58210"/>
    </ligand>
</feature>
<comment type="cofactor">
    <cofactor evidence="1 11">
        <name>FMN</name>
        <dbReference type="ChEBI" id="CHEBI:58210"/>
    </cofactor>
</comment>
<dbReference type="AlphaFoldDB" id="A0A132P5Z7"/>
<dbReference type="PIRSF" id="PIRSF003314">
    <property type="entry name" value="IPP_isomerase"/>
    <property type="match status" value="1"/>
</dbReference>
<keyword evidence="2 11" id="KW-0963">Cytoplasm</keyword>
<evidence type="ECO:0000256" key="7">
    <source>
        <dbReference type="ARBA" id="ARBA00022857"/>
    </source>
</evidence>
<dbReference type="RefSeq" id="WP_002298304.1">
    <property type="nucleotide sequence ID" value="NZ_CAACXZ010000004.1"/>
</dbReference>
<evidence type="ECO:0000259" key="12">
    <source>
        <dbReference type="Pfam" id="PF01070"/>
    </source>
</evidence>
<comment type="caution">
    <text evidence="13">The sequence shown here is derived from an EMBL/GenBank/DDBJ whole genome shotgun (WGS) entry which is preliminary data.</text>
</comment>
<dbReference type="GO" id="GO:0005737">
    <property type="term" value="C:cytoplasm"/>
    <property type="evidence" value="ECO:0007669"/>
    <property type="project" value="UniProtKB-SubCell"/>
</dbReference>
<reference evidence="13 14" key="1">
    <citation type="submission" date="2016-01" db="EMBL/GenBank/DDBJ databases">
        <title>Molecular Mechanisms for transfer of large genomic segments between Enterococcus faecium strains.</title>
        <authorList>
            <person name="Garcia-Solache M.A."/>
            <person name="Lebreton F."/>
            <person name="Mclaughlin R.E."/>
            <person name="Whiteaker J.D."/>
            <person name="Gilmore M.S."/>
            <person name="Rice L.B."/>
        </authorList>
    </citation>
    <scope>NUCLEOTIDE SEQUENCE [LARGE SCALE GENOMIC DNA]</scope>
    <source>
        <strain evidence="13 14">D344RRF x C68</strain>
    </source>
</reference>
<dbReference type="Gene3D" id="3.20.20.70">
    <property type="entry name" value="Aldolase class I"/>
    <property type="match status" value="1"/>
</dbReference>
<comment type="cofactor">
    <cofactor evidence="11">
        <name>NADPH</name>
        <dbReference type="ChEBI" id="CHEBI:57783"/>
    </cofactor>
</comment>
<dbReference type="EMBL" id="LRHK01000001">
    <property type="protein sequence ID" value="KWX17412.1"/>
    <property type="molecule type" value="Genomic_DNA"/>
</dbReference>
<evidence type="ECO:0000256" key="6">
    <source>
        <dbReference type="ARBA" id="ARBA00022842"/>
    </source>
</evidence>
<proteinExistence type="inferred from homology"/>
<dbReference type="InterPro" id="IPR011179">
    <property type="entry name" value="IPdP_isomerase"/>
</dbReference>
<feature type="binding site" evidence="11">
    <location>
        <position position="180"/>
    </location>
    <ligand>
        <name>FMN</name>
        <dbReference type="ChEBI" id="CHEBI:58210"/>
    </ligand>
</feature>
<accession>A0A132P5Z7</accession>
<evidence type="ECO:0000256" key="11">
    <source>
        <dbReference type="HAMAP-Rule" id="MF_00354"/>
    </source>
</evidence>
<feature type="domain" description="FMN-dependent dehydrogenase" evidence="12">
    <location>
        <begin position="160"/>
        <end position="323"/>
    </location>
</feature>
<keyword evidence="5 11" id="KW-0479">Metal-binding</keyword>
<evidence type="ECO:0000256" key="5">
    <source>
        <dbReference type="ARBA" id="ARBA00022723"/>
    </source>
</evidence>
<comment type="catalytic activity">
    <reaction evidence="11">
        <text>isopentenyl diphosphate = dimethylallyl diphosphate</text>
        <dbReference type="Rhea" id="RHEA:23284"/>
        <dbReference type="ChEBI" id="CHEBI:57623"/>
        <dbReference type="ChEBI" id="CHEBI:128769"/>
        <dbReference type="EC" id="5.3.3.2"/>
    </reaction>
</comment>
<keyword evidence="8 11" id="KW-0414">Isoprene biosynthesis</keyword>
<dbReference type="EC" id="5.3.3.2" evidence="11"/>
<dbReference type="InterPro" id="IPR000262">
    <property type="entry name" value="FMN-dep_DH"/>
</dbReference>
<evidence type="ECO:0000256" key="9">
    <source>
        <dbReference type="ARBA" id="ARBA00023235"/>
    </source>
</evidence>
<feature type="binding site" evidence="11">
    <location>
        <position position="118"/>
    </location>
    <ligand>
        <name>FMN</name>
        <dbReference type="ChEBI" id="CHEBI:58210"/>
    </ligand>
</feature>
<dbReference type="GO" id="GO:0004452">
    <property type="term" value="F:isopentenyl-diphosphate delta-isomerase activity"/>
    <property type="evidence" value="ECO:0007669"/>
    <property type="project" value="UniProtKB-UniRule"/>
</dbReference>
<feature type="binding site" evidence="11">
    <location>
        <begin position="256"/>
        <end position="258"/>
    </location>
    <ligand>
        <name>FMN</name>
        <dbReference type="ChEBI" id="CHEBI:58210"/>
    </ligand>
</feature>
<dbReference type="GO" id="GO:0000287">
    <property type="term" value="F:magnesium ion binding"/>
    <property type="evidence" value="ECO:0007669"/>
    <property type="project" value="UniProtKB-UniRule"/>
</dbReference>
<comment type="caution">
    <text evidence="11">Lacks conserved residue(s) required for the propagation of feature annotation.</text>
</comment>
<protein>
    <recommendedName>
        <fullName evidence="11">Isopentenyl-diphosphate delta-isomerase</fullName>
        <shortName evidence="11">IPP isomerase</shortName>
        <ecNumber evidence="11">5.3.3.2</ecNumber>
    </recommendedName>
    <alternativeName>
        <fullName evidence="11">Isopentenyl diphosphate:dimethylallyl diphosphate isomerase</fullName>
    </alternativeName>
    <alternativeName>
        <fullName evidence="11">Isopentenyl pyrophosphate isomerase</fullName>
    </alternativeName>
    <alternativeName>
        <fullName evidence="11">Type 2 isopentenyl diphosphate isomerase</fullName>
        <shortName evidence="11">IDI-2</shortName>
    </alternativeName>
</protein>
<feature type="binding site" evidence="11">
    <location>
        <position position="89"/>
    </location>
    <ligand>
        <name>FMN</name>
        <dbReference type="ChEBI" id="CHEBI:58210"/>
    </ligand>
</feature>
<evidence type="ECO:0000256" key="4">
    <source>
        <dbReference type="ARBA" id="ARBA00022643"/>
    </source>
</evidence>
<dbReference type="GO" id="GO:0010181">
    <property type="term" value="F:FMN binding"/>
    <property type="evidence" value="ECO:0007669"/>
    <property type="project" value="UniProtKB-UniRule"/>
</dbReference>
<evidence type="ECO:0000256" key="2">
    <source>
        <dbReference type="ARBA" id="ARBA00022490"/>
    </source>
</evidence>
<dbReference type="GO" id="GO:0016491">
    <property type="term" value="F:oxidoreductase activity"/>
    <property type="evidence" value="ECO:0007669"/>
    <property type="project" value="InterPro"/>
</dbReference>
<keyword evidence="3 11" id="KW-0285">Flavoprotein</keyword>
<keyword evidence="6 11" id="KW-0460">Magnesium</keyword>
<evidence type="ECO:0000313" key="14">
    <source>
        <dbReference type="Proteomes" id="UP000070452"/>
    </source>
</evidence>
<dbReference type="HAMAP" id="MF_00354">
    <property type="entry name" value="Idi_2"/>
    <property type="match status" value="1"/>
</dbReference>
<sequence>MNRKDEHVSLAKAFHDKQKNEFDFVRIIHNPLPQIAVSDVDLSTQAVGFTLSSPFYINAMTGGSEKTKKINQDLAIVAREADLMIATGSVSAALKDPSLADTYTIMRQEYPHGKIIANIGAGTSVERAQEAIRLFHADALQIHLNAPQELVMPEGDRDFTNWKVLIQETQTAIDVPLIVKEVGFGMTRETLNDLASLGVHTVDISGRSGTSFTQIENARRSKRELSYLADWGQSTVSSLLEANEADTSMEILASGGIRNAYDIFKALCLGANAVGTSGTVLTHLMNHGVEETIILMKQWQEELRLLYTMVGATNTAALHQHSLIFSGPVKDWCEARGIDLVKYGRRTEKSVGQK</sequence>
<dbReference type="GO" id="GO:0070402">
    <property type="term" value="F:NADPH binding"/>
    <property type="evidence" value="ECO:0007669"/>
    <property type="project" value="UniProtKB-UniRule"/>
</dbReference>
<comment type="function">
    <text evidence="11">Involved in the biosynthesis of isoprenoids. Catalyzes the 1,3-allylic rearrangement of the homoallylic substrate isopentenyl (IPP) to its allylic isomer, dimethylallyl diphosphate (DMAPP).</text>
</comment>
<keyword evidence="9 11" id="KW-0413">Isomerase</keyword>
<comment type="subunit">
    <text evidence="10 11">Homooctamer. Dimer of tetramers.</text>
</comment>
<evidence type="ECO:0000256" key="10">
    <source>
        <dbReference type="ARBA" id="ARBA00025810"/>
    </source>
</evidence>
<evidence type="ECO:0000256" key="3">
    <source>
        <dbReference type="ARBA" id="ARBA00022630"/>
    </source>
</evidence>
<gene>
    <name evidence="11" type="primary">fni</name>
    <name evidence="13" type="ORF">AWT83_02390</name>
</gene>
<keyword evidence="4 11" id="KW-0288">FMN</keyword>
<feature type="binding site" evidence="11">
    <location>
        <begin position="277"/>
        <end position="278"/>
    </location>
    <ligand>
        <name>FMN</name>
        <dbReference type="ChEBI" id="CHEBI:58210"/>
    </ligand>
</feature>
<dbReference type="CDD" id="cd02811">
    <property type="entry name" value="IDI-2_FMN"/>
    <property type="match status" value="1"/>
</dbReference>
<feature type="binding site" evidence="11">
    <location>
        <position position="148"/>
    </location>
    <ligand>
        <name>substrate</name>
    </ligand>
</feature>
<dbReference type="NCBIfam" id="TIGR02151">
    <property type="entry name" value="IPP_isom_2"/>
    <property type="match status" value="1"/>
</dbReference>
<dbReference type="InterPro" id="IPR013785">
    <property type="entry name" value="Aldolase_TIM"/>
</dbReference>
<keyword evidence="7 11" id="KW-0521">NADP</keyword>
<organism evidence="13 14">
    <name type="scientific">Enterococcus faecium</name>
    <name type="common">Streptococcus faecium</name>
    <dbReference type="NCBI Taxonomy" id="1352"/>
    <lineage>
        <taxon>Bacteria</taxon>
        <taxon>Bacillati</taxon>
        <taxon>Bacillota</taxon>
        <taxon>Bacilli</taxon>
        <taxon>Lactobacillales</taxon>
        <taxon>Enterococcaceae</taxon>
        <taxon>Enterococcus</taxon>
    </lineage>
</organism>
<dbReference type="Pfam" id="PF01070">
    <property type="entry name" value="FMN_dh"/>
    <property type="match status" value="1"/>
</dbReference>
<evidence type="ECO:0000256" key="8">
    <source>
        <dbReference type="ARBA" id="ARBA00023229"/>
    </source>
</evidence>
<name>A0A132P5Z7_ENTFC</name>
<evidence type="ECO:0000313" key="13">
    <source>
        <dbReference type="EMBL" id="KWX17412.1"/>
    </source>
</evidence>
<feature type="binding site" evidence="11">
    <location>
        <begin position="3"/>
        <end position="4"/>
    </location>
    <ligand>
        <name>substrate</name>
    </ligand>
</feature>
<comment type="cofactor">
    <cofactor evidence="11">
        <name>Mg(2+)</name>
        <dbReference type="ChEBI" id="CHEBI:18420"/>
    </cofactor>
</comment>
<comment type="similarity">
    <text evidence="11">Belongs to the IPP isomerase type 2 family.</text>
</comment>
<feature type="binding site" evidence="11">
    <location>
        <begin position="59"/>
        <end position="61"/>
    </location>
    <ligand>
        <name>FMN</name>
        <dbReference type="ChEBI" id="CHEBI:58210"/>
    </ligand>
</feature>
<feature type="binding site" evidence="11">
    <location>
        <position position="210"/>
    </location>
    <ligand>
        <name>FMN</name>
        <dbReference type="ChEBI" id="CHEBI:58210"/>
    </ligand>
</feature>
<evidence type="ECO:0000256" key="1">
    <source>
        <dbReference type="ARBA" id="ARBA00001917"/>
    </source>
</evidence>
<dbReference type="PANTHER" id="PTHR43665:SF1">
    <property type="entry name" value="ISOPENTENYL-DIPHOSPHATE DELTA-ISOMERASE"/>
    <property type="match status" value="1"/>
</dbReference>
<feature type="binding site" evidence="11">
    <location>
        <position position="149"/>
    </location>
    <ligand>
        <name>Mg(2+)</name>
        <dbReference type="ChEBI" id="CHEBI:18420"/>
    </ligand>
</feature>
<dbReference type="SUPFAM" id="SSF51395">
    <property type="entry name" value="FMN-linked oxidoreductases"/>
    <property type="match status" value="1"/>
</dbReference>